<dbReference type="RefSeq" id="WP_074573491.1">
    <property type="nucleotide sequence ID" value="NZ_FNJQ01000046.1"/>
</dbReference>
<gene>
    <name evidence="3" type="ORF">SAMN05216366_14616</name>
</gene>
<dbReference type="Pfam" id="PF25023">
    <property type="entry name" value="TEN_YD-shell"/>
    <property type="match status" value="1"/>
</dbReference>
<organism evidence="3 4">
    <name type="scientific">Selenomonas ruminantium</name>
    <dbReference type="NCBI Taxonomy" id="971"/>
    <lineage>
        <taxon>Bacteria</taxon>
        <taxon>Bacillati</taxon>
        <taxon>Bacillota</taxon>
        <taxon>Negativicutes</taxon>
        <taxon>Selenomonadales</taxon>
        <taxon>Selenomonadaceae</taxon>
        <taxon>Selenomonas</taxon>
    </lineage>
</organism>
<evidence type="ECO:0000259" key="2">
    <source>
        <dbReference type="Pfam" id="PF25023"/>
    </source>
</evidence>
<dbReference type="PANTHER" id="PTHR32305">
    <property type="match status" value="1"/>
</dbReference>
<dbReference type="EMBL" id="FNJQ01000046">
    <property type="protein sequence ID" value="SDP74469.1"/>
    <property type="molecule type" value="Genomic_DNA"/>
</dbReference>
<dbReference type="Proteomes" id="UP000182412">
    <property type="component" value="Unassembled WGS sequence"/>
</dbReference>
<dbReference type="Gene3D" id="2.180.10.10">
    <property type="entry name" value="RHS repeat-associated core"/>
    <property type="match status" value="1"/>
</dbReference>
<dbReference type="InterPro" id="IPR006530">
    <property type="entry name" value="YD"/>
</dbReference>
<evidence type="ECO:0000313" key="3">
    <source>
        <dbReference type="EMBL" id="SDP74469.1"/>
    </source>
</evidence>
<accession>A0A1H0V7D0</accession>
<dbReference type="NCBIfam" id="TIGR03696">
    <property type="entry name" value="Rhs_assc_core"/>
    <property type="match status" value="1"/>
</dbReference>
<dbReference type="NCBIfam" id="TIGR01643">
    <property type="entry name" value="YD_repeat_2x"/>
    <property type="match status" value="2"/>
</dbReference>
<protein>
    <submittedName>
        <fullName evidence="3">RHS repeat-associated core domain-containing protein</fullName>
    </submittedName>
</protein>
<dbReference type="InterPro" id="IPR056823">
    <property type="entry name" value="TEN-like_YD-shell"/>
</dbReference>
<dbReference type="OrthoDB" id="513777at2"/>
<evidence type="ECO:0000256" key="1">
    <source>
        <dbReference type="ARBA" id="ARBA00022737"/>
    </source>
</evidence>
<dbReference type="CDD" id="cd00085">
    <property type="entry name" value="HNHc"/>
    <property type="match status" value="1"/>
</dbReference>
<evidence type="ECO:0000313" key="4">
    <source>
        <dbReference type="Proteomes" id="UP000182412"/>
    </source>
</evidence>
<dbReference type="Pfam" id="PF05593">
    <property type="entry name" value="RHS_repeat"/>
    <property type="match status" value="1"/>
</dbReference>
<dbReference type="PANTHER" id="PTHR32305:SF15">
    <property type="entry name" value="PROTEIN RHSA-RELATED"/>
    <property type="match status" value="1"/>
</dbReference>
<keyword evidence="1" id="KW-0677">Repeat</keyword>
<dbReference type="InterPro" id="IPR003615">
    <property type="entry name" value="HNH_nuc"/>
</dbReference>
<sequence>MRNVYEYAPNGQLTAAITNGMDYRYSYDKDGLLTAKKASGRTLLGYTYDELGRKTSQTDISGRKVKYQFDQSNHLCDIRDEFDQSIVRFDRDADGAVQKITHANGMWQDIAYDADKNITSLTVATPDKILAQNTYRYDGNGQRIEKNELTGKTLYTYDSLNRLQQAEYPGYTERFTYDQAGNRLTRTAKDIEEQYVYDVNNRLTNRMVNGQVENYQYDRSGNLLSDANKTYEYDAFRRTSKVTTKAGNMQINRYDAEGLRYEMEENGKLVQFIFNENKEVIAEKEDGNIIRLIRTSDLWAMESEPEKTWYHYASDEQGSTIFITDRQGKVKNRYAYDAFGNTVEAEEQISNRYQYTGQQFDQITQQYYLRARFYNPATARFTQEDEYHGDGLNLYAYCANNPVNYYDPSGYYKNPAGEMIGGISKREFDEYLGDVEKCTGRKIGVEQRDKLYEFLRTHDVSKPVDKKEYDDICKAFKKGKIRRDIKEKWADHYGEPWPTYQSEYFNRHGVGNNDKLGKNYDMHHIIPKRYGGPNEWWNMIPAGNPEEHQRGIHQSVSYRRLFPKG</sequence>
<dbReference type="SUPFAM" id="SSF69304">
    <property type="entry name" value="Tricorn protease N-terminal domain"/>
    <property type="match status" value="1"/>
</dbReference>
<reference evidence="3 4" key="1">
    <citation type="submission" date="2016-10" db="EMBL/GenBank/DDBJ databases">
        <authorList>
            <person name="de Groot N.N."/>
        </authorList>
    </citation>
    <scope>NUCLEOTIDE SEQUENCE [LARGE SCALE GENOMIC DNA]</scope>
    <source>
        <strain evidence="3 4">S137</strain>
    </source>
</reference>
<name>A0A1H0V7D0_SELRU</name>
<dbReference type="InterPro" id="IPR031325">
    <property type="entry name" value="RHS_repeat"/>
</dbReference>
<proteinExistence type="predicted"/>
<dbReference type="InterPro" id="IPR022385">
    <property type="entry name" value="Rhs_assc_core"/>
</dbReference>
<dbReference type="InterPro" id="IPR050708">
    <property type="entry name" value="T6SS_VgrG/RHS"/>
</dbReference>
<feature type="domain" description="Teneurin-like YD-shell" evidence="2">
    <location>
        <begin position="152"/>
        <end position="403"/>
    </location>
</feature>
<dbReference type="AlphaFoldDB" id="A0A1H0V7D0"/>